<sequence length="437" mass="49381">MNELSNQPSAQTERNFIIFWIGQIFSILGSWVVNFTVNWWVVSTFQDATKISIYSALTYLPFVITVPFAGVWVDRWNKKKTILIFDTIIALSTLTYLIAFQANFTQIWFFILIGAINTSCSAFHESAVAAMVPLMVRRENLSRINGLRTFSGSGIRIIGPIITGILLRFMPLEKSLWIDFITFGIAVCALFSMKLPEPPKNQEKSEINSDHPVQAYFTEFKEGFNAIKNTPVVKYLVILTLIANFLHTPYNTLYTFFIQTTHDGTTIDYSYLVMFSQIGILVGSFLMTLKIKWKDFTQLVILGNIGLGIFSIISAITPYRVFWIMYICNAGSGIMLGIILASYYSVLQTNVAPELQGRIYAFDAFLSVSIMPIAMSLSGLMAEAMGVQFLFVICDGISIVFSCLMFPVYLRIKKETNRNLDGLGDKKLHNYMPKVQD</sequence>
<feature type="transmembrane region" description="Helical" evidence="6">
    <location>
        <begin position="176"/>
        <end position="195"/>
    </location>
</feature>
<evidence type="ECO:0000313" key="8">
    <source>
        <dbReference type="Proteomes" id="UP001208689"/>
    </source>
</evidence>
<evidence type="ECO:0000256" key="5">
    <source>
        <dbReference type="ARBA" id="ARBA00023136"/>
    </source>
</evidence>
<protein>
    <submittedName>
        <fullName evidence="7">Enterobactin exporter EntS</fullName>
    </submittedName>
</protein>
<feature type="transmembrane region" description="Helical" evidence="6">
    <location>
        <begin position="53"/>
        <end position="73"/>
    </location>
</feature>
<dbReference type="InterPro" id="IPR011701">
    <property type="entry name" value="MFS"/>
</dbReference>
<evidence type="ECO:0000256" key="3">
    <source>
        <dbReference type="ARBA" id="ARBA00022692"/>
    </source>
</evidence>
<feature type="transmembrane region" description="Helical" evidence="6">
    <location>
        <begin position="82"/>
        <end position="101"/>
    </location>
</feature>
<evidence type="ECO:0000256" key="2">
    <source>
        <dbReference type="ARBA" id="ARBA00022475"/>
    </source>
</evidence>
<dbReference type="InterPro" id="IPR036259">
    <property type="entry name" value="MFS_trans_sf"/>
</dbReference>
<proteinExistence type="predicted"/>
<keyword evidence="2" id="KW-1003">Cell membrane</keyword>
<dbReference type="Gene3D" id="1.20.1250.20">
    <property type="entry name" value="MFS general substrate transporter like domains"/>
    <property type="match status" value="1"/>
</dbReference>
<gene>
    <name evidence="7" type="ORF">NEF87_002125</name>
</gene>
<feature type="transmembrane region" description="Helical" evidence="6">
    <location>
        <begin position="323"/>
        <end position="347"/>
    </location>
</feature>
<evidence type="ECO:0000256" key="1">
    <source>
        <dbReference type="ARBA" id="ARBA00004651"/>
    </source>
</evidence>
<feature type="transmembrane region" description="Helical" evidence="6">
    <location>
        <begin position="299"/>
        <end position="317"/>
    </location>
</feature>
<evidence type="ECO:0000313" key="7">
    <source>
        <dbReference type="EMBL" id="UYP45840.1"/>
    </source>
</evidence>
<accession>A0ABY6HQP5</accession>
<dbReference type="PANTHER" id="PTHR23513:SF11">
    <property type="entry name" value="STAPHYLOFERRIN A TRANSPORTER"/>
    <property type="match status" value="1"/>
</dbReference>
<keyword evidence="4 6" id="KW-1133">Transmembrane helix</keyword>
<feature type="transmembrane region" description="Helical" evidence="6">
    <location>
        <begin position="235"/>
        <end position="257"/>
    </location>
</feature>
<feature type="transmembrane region" description="Helical" evidence="6">
    <location>
        <begin position="107"/>
        <end position="132"/>
    </location>
</feature>
<evidence type="ECO:0000256" key="6">
    <source>
        <dbReference type="SAM" id="Phobius"/>
    </source>
</evidence>
<keyword evidence="3 6" id="KW-0812">Transmembrane</keyword>
<dbReference type="EMBL" id="CP104013">
    <property type="protein sequence ID" value="UYP45840.1"/>
    <property type="molecule type" value="Genomic_DNA"/>
</dbReference>
<evidence type="ECO:0000256" key="4">
    <source>
        <dbReference type="ARBA" id="ARBA00022989"/>
    </source>
</evidence>
<comment type="subcellular location">
    <subcellularLocation>
        <location evidence="1">Cell membrane</location>
        <topology evidence="1">Multi-pass membrane protein</topology>
    </subcellularLocation>
</comment>
<dbReference type="Proteomes" id="UP001208689">
    <property type="component" value="Chromosome"/>
</dbReference>
<feature type="transmembrane region" description="Helical" evidence="6">
    <location>
        <begin position="269"/>
        <end position="287"/>
    </location>
</feature>
<dbReference type="CDD" id="cd06173">
    <property type="entry name" value="MFS_MefA_like"/>
    <property type="match status" value="1"/>
</dbReference>
<feature type="transmembrane region" description="Helical" evidence="6">
    <location>
        <begin position="387"/>
        <end position="410"/>
    </location>
</feature>
<feature type="transmembrane region" description="Helical" evidence="6">
    <location>
        <begin position="16"/>
        <end position="41"/>
    </location>
</feature>
<dbReference type="Pfam" id="PF07690">
    <property type="entry name" value="MFS_1"/>
    <property type="match status" value="1"/>
</dbReference>
<organism evidence="7 8">
    <name type="scientific">Candidatus Lokiarchaeum ossiferum</name>
    <dbReference type="NCBI Taxonomy" id="2951803"/>
    <lineage>
        <taxon>Archaea</taxon>
        <taxon>Promethearchaeati</taxon>
        <taxon>Promethearchaeota</taxon>
        <taxon>Promethearchaeia</taxon>
        <taxon>Promethearchaeales</taxon>
        <taxon>Promethearchaeaceae</taxon>
        <taxon>Candidatus Lokiarchaeum</taxon>
    </lineage>
</organism>
<keyword evidence="5 6" id="KW-0472">Membrane</keyword>
<name>A0ABY6HQP5_9ARCH</name>
<dbReference type="PANTHER" id="PTHR23513">
    <property type="entry name" value="INTEGRAL MEMBRANE EFFLUX PROTEIN-RELATED"/>
    <property type="match status" value="1"/>
</dbReference>
<feature type="transmembrane region" description="Helical" evidence="6">
    <location>
        <begin position="359"/>
        <end position="381"/>
    </location>
</feature>
<feature type="transmembrane region" description="Helical" evidence="6">
    <location>
        <begin position="153"/>
        <end position="170"/>
    </location>
</feature>
<reference evidence="7" key="1">
    <citation type="submission" date="2022-09" db="EMBL/GenBank/DDBJ databases">
        <title>Actin cytoskeleton and complex cell architecture in an #Asgard archaeon.</title>
        <authorList>
            <person name="Ponce Toledo R.I."/>
            <person name="Schleper C."/>
            <person name="Rodrigues Oliveira T."/>
            <person name="Wollweber F."/>
            <person name="Xu J."/>
            <person name="Rittmann S."/>
            <person name="Klingl A."/>
            <person name="Pilhofer M."/>
        </authorList>
    </citation>
    <scope>NUCLEOTIDE SEQUENCE</scope>
    <source>
        <strain evidence="7">B-35</strain>
    </source>
</reference>
<dbReference type="SUPFAM" id="SSF103473">
    <property type="entry name" value="MFS general substrate transporter"/>
    <property type="match status" value="1"/>
</dbReference>
<keyword evidence="8" id="KW-1185">Reference proteome</keyword>